<protein>
    <recommendedName>
        <fullName evidence="2">Peroxin/Ferlin domain-containing protein</fullName>
    </recommendedName>
</protein>
<dbReference type="InParanoid" id="A0A0C3HEL8"/>
<dbReference type="InterPro" id="IPR006614">
    <property type="entry name" value="Peroxin/Ferlin"/>
</dbReference>
<accession>A0A0C3HEL8</accession>
<dbReference type="GO" id="GO:0016020">
    <property type="term" value="C:membrane"/>
    <property type="evidence" value="ECO:0007669"/>
    <property type="project" value="InterPro"/>
</dbReference>
<feature type="compositionally biased region" description="Low complexity" evidence="1">
    <location>
        <begin position="151"/>
        <end position="167"/>
    </location>
</feature>
<dbReference type="OrthoDB" id="72441at2759"/>
<proteinExistence type="predicted"/>
<dbReference type="SMART" id="SM00694">
    <property type="entry name" value="DysFC"/>
    <property type="match status" value="1"/>
</dbReference>
<feature type="region of interest" description="Disordered" evidence="1">
    <location>
        <begin position="315"/>
        <end position="363"/>
    </location>
</feature>
<dbReference type="STRING" id="913774.A0A0C3HEL8"/>
<dbReference type="Proteomes" id="UP000054321">
    <property type="component" value="Unassembled WGS sequence"/>
</dbReference>
<evidence type="ECO:0000313" key="4">
    <source>
        <dbReference type="Proteomes" id="UP000054321"/>
    </source>
</evidence>
<gene>
    <name evidence="3" type="ORF">OIDMADRAFT_191100</name>
</gene>
<evidence type="ECO:0000256" key="1">
    <source>
        <dbReference type="SAM" id="MobiDB-lite"/>
    </source>
</evidence>
<dbReference type="AlphaFoldDB" id="A0A0C3HEL8"/>
<name>A0A0C3HEL8_OIDMZ</name>
<dbReference type="HOGENOM" id="CLU_028361_0_0_1"/>
<feature type="domain" description="Peroxin/Ferlin" evidence="2">
    <location>
        <begin position="89"/>
        <end position="124"/>
    </location>
</feature>
<sequence>MSIPKETGPRKGPESAIDILYENQRGGFLCGIAMFSAQALGGLDPGPWTNAAQKPSATDITNAQVPDPTWQWAWKEWVVNHQEGLDEDGWEYSFAFSKYFSWHGPHHWNSFVRRRAWIRKRTKKPSRDPEDEEGASWEYFTIQPPSRSKSRASSLGGSRRNRNSIQSSRREFDDEAIAGDIEDIDSLMNVMRFCRIDRQKMEAVENFIEHGGEELYHLRERMHDIMRMFIFQASRRLLLAHLLEIFNHALEALEKEMGGGNSTDHRRQHRLDHLAEAVKHADEEVKKLEFWSDVKIIAKSGSTKGAVDEAQGWGEEWTGLDRSGPEDVISNRELPGLDNNADHGDHGTEFVSSPVEGKGKAKA</sequence>
<reference evidence="4" key="2">
    <citation type="submission" date="2015-01" db="EMBL/GenBank/DDBJ databases">
        <title>Evolutionary Origins and Diversification of the Mycorrhizal Mutualists.</title>
        <authorList>
            <consortium name="DOE Joint Genome Institute"/>
            <consortium name="Mycorrhizal Genomics Consortium"/>
            <person name="Kohler A."/>
            <person name="Kuo A."/>
            <person name="Nagy L.G."/>
            <person name="Floudas D."/>
            <person name="Copeland A."/>
            <person name="Barry K.W."/>
            <person name="Cichocki N."/>
            <person name="Veneault-Fourrey C."/>
            <person name="LaButti K."/>
            <person name="Lindquist E.A."/>
            <person name="Lipzen A."/>
            <person name="Lundell T."/>
            <person name="Morin E."/>
            <person name="Murat C."/>
            <person name="Riley R."/>
            <person name="Ohm R."/>
            <person name="Sun H."/>
            <person name="Tunlid A."/>
            <person name="Henrissat B."/>
            <person name="Grigoriev I.V."/>
            <person name="Hibbett D.S."/>
            <person name="Martin F."/>
        </authorList>
    </citation>
    <scope>NUCLEOTIDE SEQUENCE [LARGE SCALE GENOMIC DNA]</scope>
    <source>
        <strain evidence="4">Zn</strain>
    </source>
</reference>
<evidence type="ECO:0000313" key="3">
    <source>
        <dbReference type="EMBL" id="KIN06666.1"/>
    </source>
</evidence>
<reference evidence="3 4" key="1">
    <citation type="submission" date="2014-04" db="EMBL/GenBank/DDBJ databases">
        <authorList>
            <consortium name="DOE Joint Genome Institute"/>
            <person name="Kuo A."/>
            <person name="Martino E."/>
            <person name="Perotto S."/>
            <person name="Kohler A."/>
            <person name="Nagy L.G."/>
            <person name="Floudas D."/>
            <person name="Copeland A."/>
            <person name="Barry K.W."/>
            <person name="Cichocki N."/>
            <person name="Veneault-Fourrey C."/>
            <person name="LaButti K."/>
            <person name="Lindquist E.A."/>
            <person name="Lipzen A."/>
            <person name="Lundell T."/>
            <person name="Morin E."/>
            <person name="Murat C."/>
            <person name="Sun H."/>
            <person name="Tunlid A."/>
            <person name="Henrissat B."/>
            <person name="Grigoriev I.V."/>
            <person name="Hibbett D.S."/>
            <person name="Martin F."/>
            <person name="Nordberg H.P."/>
            <person name="Cantor M.N."/>
            <person name="Hua S.X."/>
        </authorList>
    </citation>
    <scope>NUCLEOTIDE SEQUENCE [LARGE SCALE GENOMIC DNA]</scope>
    <source>
        <strain evidence="3 4">Zn</strain>
    </source>
</reference>
<keyword evidence="4" id="KW-1185">Reference proteome</keyword>
<evidence type="ECO:0000259" key="2">
    <source>
        <dbReference type="SMART" id="SM00694"/>
    </source>
</evidence>
<organism evidence="3 4">
    <name type="scientific">Oidiodendron maius (strain Zn)</name>
    <dbReference type="NCBI Taxonomy" id="913774"/>
    <lineage>
        <taxon>Eukaryota</taxon>
        <taxon>Fungi</taxon>
        <taxon>Dikarya</taxon>
        <taxon>Ascomycota</taxon>
        <taxon>Pezizomycotina</taxon>
        <taxon>Leotiomycetes</taxon>
        <taxon>Leotiomycetes incertae sedis</taxon>
        <taxon>Myxotrichaceae</taxon>
        <taxon>Oidiodendron</taxon>
    </lineage>
</organism>
<dbReference type="EMBL" id="KN832871">
    <property type="protein sequence ID" value="KIN06666.1"/>
    <property type="molecule type" value="Genomic_DNA"/>
</dbReference>
<feature type="region of interest" description="Disordered" evidence="1">
    <location>
        <begin position="122"/>
        <end position="169"/>
    </location>
</feature>